<feature type="transmembrane region" description="Helical" evidence="1">
    <location>
        <begin position="5"/>
        <end position="22"/>
    </location>
</feature>
<dbReference type="AlphaFoldDB" id="A0A923LE73"/>
<organism evidence="2 3">
    <name type="scientific">Anaerosacchariphilus hominis</name>
    <dbReference type="NCBI Taxonomy" id="2763017"/>
    <lineage>
        <taxon>Bacteria</taxon>
        <taxon>Bacillati</taxon>
        <taxon>Bacillota</taxon>
        <taxon>Clostridia</taxon>
        <taxon>Lachnospirales</taxon>
        <taxon>Lachnospiraceae</taxon>
        <taxon>Anaerosacchariphilus</taxon>
    </lineage>
</organism>
<dbReference type="RefSeq" id="WP_186873975.1">
    <property type="nucleotide sequence ID" value="NZ_JACOOR010000010.1"/>
</dbReference>
<evidence type="ECO:0000313" key="2">
    <source>
        <dbReference type="EMBL" id="MBC5661035.1"/>
    </source>
</evidence>
<feature type="transmembrane region" description="Helical" evidence="1">
    <location>
        <begin position="34"/>
        <end position="51"/>
    </location>
</feature>
<evidence type="ECO:0000256" key="1">
    <source>
        <dbReference type="SAM" id="Phobius"/>
    </source>
</evidence>
<feature type="transmembrane region" description="Helical" evidence="1">
    <location>
        <begin position="230"/>
        <end position="249"/>
    </location>
</feature>
<protein>
    <submittedName>
        <fullName evidence="2">Uncharacterized protein</fullName>
    </submittedName>
</protein>
<dbReference type="Proteomes" id="UP000649345">
    <property type="component" value="Unassembled WGS sequence"/>
</dbReference>
<accession>A0A923LE73</accession>
<proteinExistence type="predicted"/>
<evidence type="ECO:0000313" key="3">
    <source>
        <dbReference type="Proteomes" id="UP000649345"/>
    </source>
</evidence>
<keyword evidence="1" id="KW-0472">Membrane</keyword>
<dbReference type="EMBL" id="JACOOR010000010">
    <property type="protein sequence ID" value="MBC5661035.1"/>
    <property type="molecule type" value="Genomic_DNA"/>
</dbReference>
<feature type="transmembrane region" description="Helical" evidence="1">
    <location>
        <begin position="169"/>
        <end position="191"/>
    </location>
</feature>
<comment type="caution">
    <text evidence="2">The sequence shown here is derived from an EMBL/GenBank/DDBJ whole genome shotgun (WGS) entry which is preliminary data.</text>
</comment>
<feature type="transmembrane region" description="Helical" evidence="1">
    <location>
        <begin position="134"/>
        <end position="154"/>
    </location>
</feature>
<name>A0A923LE73_9FIRM</name>
<feature type="transmembrane region" description="Helical" evidence="1">
    <location>
        <begin position="58"/>
        <end position="76"/>
    </location>
</feature>
<gene>
    <name evidence="2" type="ORF">H8S44_14865</name>
</gene>
<feature type="transmembrane region" description="Helical" evidence="1">
    <location>
        <begin position="96"/>
        <end position="122"/>
    </location>
</feature>
<keyword evidence="3" id="KW-1185">Reference proteome</keyword>
<keyword evidence="1" id="KW-0812">Transmembrane</keyword>
<keyword evidence="1" id="KW-1133">Transmembrane helix</keyword>
<reference evidence="2" key="1">
    <citation type="submission" date="2020-08" db="EMBL/GenBank/DDBJ databases">
        <title>Genome public.</title>
        <authorList>
            <person name="Liu C."/>
            <person name="Sun Q."/>
        </authorList>
    </citation>
    <scope>NUCLEOTIDE SEQUENCE</scope>
    <source>
        <strain evidence="2">NSJ-68</strain>
    </source>
</reference>
<sequence>MTSFFISYTVIGFLFYSIFYSCRSVNSEFSYPPALVWGCYAVIRLLPFLLLRGNQGYLTLALMDLPIFLLFSLFLGKFYGSRLKSYGQMHYIFTPFLSLCLGYGKVLLLFHNLILLLIIMLLVRELKNRKYSLFVFYPAWATLQAALILLLYAIREEHQTFRQLASVDSFPVILVLGLFLLEIALTLYVICHRYQMATPRKLLPDPADSGFILGSDSGFFPQIQLEKRDLISILLLTLVAFLLLALLTFF</sequence>